<comment type="caution">
    <text evidence="1">The sequence shown here is derived from an EMBL/GenBank/DDBJ whole genome shotgun (WGS) entry which is preliminary data.</text>
</comment>
<organism evidence="1 2">
    <name type="scientific">Chondromyces apiculatus DSM 436</name>
    <dbReference type="NCBI Taxonomy" id="1192034"/>
    <lineage>
        <taxon>Bacteria</taxon>
        <taxon>Pseudomonadati</taxon>
        <taxon>Myxococcota</taxon>
        <taxon>Polyangia</taxon>
        <taxon>Polyangiales</taxon>
        <taxon>Polyangiaceae</taxon>
        <taxon>Chondromyces</taxon>
    </lineage>
</organism>
<dbReference type="AlphaFoldDB" id="A0A017TGX9"/>
<dbReference type="Proteomes" id="UP000019678">
    <property type="component" value="Unassembled WGS sequence"/>
</dbReference>
<gene>
    <name evidence="1" type="ORF">CAP_5942</name>
</gene>
<sequence>MYEVESPDLVRVKLQGDLSAEESELSVELYRQVGEQCGRVLVMIDASTVGGIPVEARKTIQAALGVPFRGFVIHGGGFMARVLIKMLLNTLKLFIPSMDMPVEFCATKGEAERWIARRRAALGPLPGASPLTS</sequence>
<protein>
    <recommendedName>
        <fullName evidence="3">STAS/SEC14 domain-containing protein</fullName>
    </recommendedName>
</protein>
<proteinExistence type="predicted"/>
<evidence type="ECO:0000313" key="2">
    <source>
        <dbReference type="Proteomes" id="UP000019678"/>
    </source>
</evidence>
<accession>A0A017TGX9</accession>
<dbReference type="EMBL" id="ASRX01000005">
    <property type="protein sequence ID" value="EYF08182.1"/>
    <property type="molecule type" value="Genomic_DNA"/>
</dbReference>
<reference evidence="1 2" key="1">
    <citation type="submission" date="2013-05" db="EMBL/GenBank/DDBJ databases">
        <title>Genome assembly of Chondromyces apiculatus DSM 436.</title>
        <authorList>
            <person name="Sharma G."/>
            <person name="Khatri I."/>
            <person name="Kaur C."/>
            <person name="Mayilraj S."/>
            <person name="Subramanian S."/>
        </authorList>
    </citation>
    <scope>NUCLEOTIDE SEQUENCE [LARGE SCALE GENOMIC DNA]</scope>
    <source>
        <strain evidence="1 2">DSM 436</strain>
    </source>
</reference>
<keyword evidence="2" id="KW-1185">Reference proteome</keyword>
<evidence type="ECO:0000313" key="1">
    <source>
        <dbReference type="EMBL" id="EYF08182.1"/>
    </source>
</evidence>
<evidence type="ECO:0008006" key="3">
    <source>
        <dbReference type="Google" id="ProtNLM"/>
    </source>
</evidence>
<name>A0A017TGX9_9BACT</name>